<keyword evidence="1" id="KW-0472">Membrane</keyword>
<dbReference type="Proteomes" id="UP000295252">
    <property type="component" value="Chromosome IV"/>
</dbReference>
<gene>
    <name evidence="2" type="ORF">GSCOC_T00019916001</name>
</gene>
<evidence type="ECO:0000313" key="3">
    <source>
        <dbReference type="Proteomes" id="UP000295252"/>
    </source>
</evidence>
<dbReference type="EMBL" id="HG739099">
    <property type="protein sequence ID" value="CDP05014.1"/>
    <property type="molecule type" value="Genomic_DNA"/>
</dbReference>
<feature type="transmembrane region" description="Helical" evidence="1">
    <location>
        <begin position="6"/>
        <end position="26"/>
    </location>
</feature>
<name>A0A068U9Z2_COFCA</name>
<reference evidence="3" key="1">
    <citation type="journal article" date="2014" name="Science">
        <title>The coffee genome provides insight into the convergent evolution of caffeine biosynthesis.</title>
        <authorList>
            <person name="Denoeud F."/>
            <person name="Carretero-Paulet L."/>
            <person name="Dereeper A."/>
            <person name="Droc G."/>
            <person name="Guyot R."/>
            <person name="Pietrella M."/>
            <person name="Zheng C."/>
            <person name="Alberti A."/>
            <person name="Anthony F."/>
            <person name="Aprea G."/>
            <person name="Aury J.M."/>
            <person name="Bento P."/>
            <person name="Bernard M."/>
            <person name="Bocs S."/>
            <person name="Campa C."/>
            <person name="Cenci A."/>
            <person name="Combes M.C."/>
            <person name="Crouzillat D."/>
            <person name="Da Silva C."/>
            <person name="Daddiego L."/>
            <person name="De Bellis F."/>
            <person name="Dussert S."/>
            <person name="Garsmeur O."/>
            <person name="Gayraud T."/>
            <person name="Guignon V."/>
            <person name="Jahn K."/>
            <person name="Jamilloux V."/>
            <person name="Joet T."/>
            <person name="Labadie K."/>
            <person name="Lan T."/>
            <person name="Leclercq J."/>
            <person name="Lepelley M."/>
            <person name="Leroy T."/>
            <person name="Li L.T."/>
            <person name="Librado P."/>
            <person name="Lopez L."/>
            <person name="Munoz A."/>
            <person name="Noel B."/>
            <person name="Pallavicini A."/>
            <person name="Perrotta G."/>
            <person name="Poncet V."/>
            <person name="Pot D."/>
            <person name="Priyono X."/>
            <person name="Rigoreau M."/>
            <person name="Rouard M."/>
            <person name="Rozas J."/>
            <person name="Tranchant-Dubreuil C."/>
            <person name="VanBuren R."/>
            <person name="Zhang Q."/>
            <person name="Andrade A.C."/>
            <person name="Argout X."/>
            <person name="Bertrand B."/>
            <person name="de Kochko A."/>
            <person name="Graziosi G."/>
            <person name="Henry R.J."/>
            <person name="Jayarama X."/>
            <person name="Ming R."/>
            <person name="Nagai C."/>
            <person name="Rounsley S."/>
            <person name="Sankoff D."/>
            <person name="Giuliano G."/>
            <person name="Albert V.A."/>
            <person name="Wincker P."/>
            <person name="Lashermes P."/>
        </authorList>
    </citation>
    <scope>NUCLEOTIDE SEQUENCE [LARGE SCALE GENOMIC DNA]</scope>
    <source>
        <strain evidence="3">cv. DH200-94</strain>
    </source>
</reference>
<dbReference type="Gramene" id="CDP05014">
    <property type="protein sequence ID" value="CDP05014"/>
    <property type="gene ID" value="GSCOC_T00019916001"/>
</dbReference>
<organism evidence="2 3">
    <name type="scientific">Coffea canephora</name>
    <name type="common">Robusta coffee</name>
    <dbReference type="NCBI Taxonomy" id="49390"/>
    <lineage>
        <taxon>Eukaryota</taxon>
        <taxon>Viridiplantae</taxon>
        <taxon>Streptophyta</taxon>
        <taxon>Embryophyta</taxon>
        <taxon>Tracheophyta</taxon>
        <taxon>Spermatophyta</taxon>
        <taxon>Magnoliopsida</taxon>
        <taxon>eudicotyledons</taxon>
        <taxon>Gunneridae</taxon>
        <taxon>Pentapetalae</taxon>
        <taxon>asterids</taxon>
        <taxon>lamiids</taxon>
        <taxon>Gentianales</taxon>
        <taxon>Rubiaceae</taxon>
        <taxon>Ixoroideae</taxon>
        <taxon>Gardenieae complex</taxon>
        <taxon>Bertiereae - Coffeeae clade</taxon>
        <taxon>Coffeeae</taxon>
        <taxon>Coffea</taxon>
    </lineage>
</organism>
<protein>
    <submittedName>
        <fullName evidence="2">Uncharacterized protein</fullName>
    </submittedName>
</protein>
<evidence type="ECO:0000256" key="1">
    <source>
        <dbReference type="SAM" id="Phobius"/>
    </source>
</evidence>
<keyword evidence="1" id="KW-0812">Transmembrane</keyword>
<accession>A0A068U9Z2</accession>
<keyword evidence="1" id="KW-1133">Transmembrane helix</keyword>
<proteinExistence type="predicted"/>
<keyword evidence="3" id="KW-1185">Reference proteome</keyword>
<sequence length="65" mass="7123">MTVEYSQYTTVGIALLAILTIAKFSLSSTFKKSGAQATITFKSDLVINGPLLFNRLGRIYEYGPC</sequence>
<dbReference type="InParanoid" id="A0A068U9Z2"/>
<evidence type="ECO:0000313" key="2">
    <source>
        <dbReference type="EMBL" id="CDP05014.1"/>
    </source>
</evidence>
<dbReference type="AlphaFoldDB" id="A0A068U9Z2"/>